<dbReference type="EMBL" id="DSXR01000030">
    <property type="protein sequence ID" value="HGS86391.1"/>
    <property type="molecule type" value="Genomic_DNA"/>
</dbReference>
<evidence type="ECO:0000256" key="5">
    <source>
        <dbReference type="ARBA" id="ARBA00022695"/>
    </source>
</evidence>
<dbReference type="PANTHER" id="PTHR30478">
    <property type="entry name" value="DNA POLYMERASE III SUBUNIT BETA"/>
    <property type="match status" value="1"/>
</dbReference>
<evidence type="ECO:0000256" key="4">
    <source>
        <dbReference type="ARBA" id="ARBA00022679"/>
    </source>
</evidence>
<feature type="domain" description="DNA polymerase III beta sliding clamp C-terminal" evidence="12">
    <location>
        <begin position="259"/>
        <end position="382"/>
    </location>
</feature>
<evidence type="ECO:0000259" key="11">
    <source>
        <dbReference type="Pfam" id="PF02767"/>
    </source>
</evidence>
<keyword evidence="6 9" id="KW-0235">DNA replication</keyword>
<dbReference type="InterPro" id="IPR022634">
    <property type="entry name" value="DNA_polIII_beta_N"/>
</dbReference>
<dbReference type="CDD" id="cd00140">
    <property type="entry name" value="beta_clamp"/>
    <property type="match status" value="1"/>
</dbReference>
<keyword evidence="5 9" id="KW-0548">Nucleotidyltransferase</keyword>
<comment type="function">
    <text evidence="9">Confers DNA tethering and processivity to DNA polymerases and other proteins. Acts as a clamp, forming a ring around DNA (a reaction catalyzed by the clamp-loading complex) which diffuses in an ATP-independent manner freely and bidirectionally along dsDNA. Initially characterized for its ability to contact the catalytic subunit of DNA polymerase III (Pol III), a complex, multichain enzyme responsible for most of the replicative synthesis in bacteria; Pol III exhibits 3'-5' exonuclease proofreading activity. The beta chain is required for initiation of replication as well as for processivity of DNA replication.</text>
</comment>
<dbReference type="GO" id="GO:0003887">
    <property type="term" value="F:DNA-directed DNA polymerase activity"/>
    <property type="evidence" value="ECO:0007669"/>
    <property type="project" value="UniProtKB-UniRule"/>
</dbReference>
<dbReference type="InterPro" id="IPR046938">
    <property type="entry name" value="DNA_clamp_sf"/>
</dbReference>
<dbReference type="SMART" id="SM00480">
    <property type="entry name" value="POL3Bc"/>
    <property type="match status" value="1"/>
</dbReference>
<evidence type="ECO:0000256" key="6">
    <source>
        <dbReference type="ARBA" id="ARBA00022705"/>
    </source>
</evidence>
<evidence type="ECO:0000256" key="9">
    <source>
        <dbReference type="PIRNR" id="PIRNR000804"/>
    </source>
</evidence>
<dbReference type="SUPFAM" id="SSF55979">
    <property type="entry name" value="DNA clamp"/>
    <property type="match status" value="3"/>
</dbReference>
<evidence type="ECO:0000259" key="12">
    <source>
        <dbReference type="Pfam" id="PF02768"/>
    </source>
</evidence>
<dbReference type="GO" id="GO:0003677">
    <property type="term" value="F:DNA binding"/>
    <property type="evidence" value="ECO:0007669"/>
    <property type="project" value="UniProtKB-UniRule"/>
</dbReference>
<dbReference type="GO" id="GO:0005737">
    <property type="term" value="C:cytoplasm"/>
    <property type="evidence" value="ECO:0007669"/>
    <property type="project" value="UniProtKB-SubCell"/>
</dbReference>
<evidence type="ECO:0000256" key="2">
    <source>
        <dbReference type="ARBA" id="ARBA00010752"/>
    </source>
</evidence>
<dbReference type="AlphaFoldDB" id="A0A7C4Q090"/>
<evidence type="ECO:0000259" key="10">
    <source>
        <dbReference type="Pfam" id="PF00712"/>
    </source>
</evidence>
<evidence type="ECO:0000256" key="8">
    <source>
        <dbReference type="ARBA" id="ARBA00023125"/>
    </source>
</evidence>
<dbReference type="GO" id="GO:0009360">
    <property type="term" value="C:DNA polymerase III complex"/>
    <property type="evidence" value="ECO:0007669"/>
    <property type="project" value="InterPro"/>
</dbReference>
<dbReference type="Gene3D" id="3.10.150.10">
    <property type="entry name" value="DNA Polymerase III, subunit A, domain 2"/>
    <property type="match status" value="1"/>
</dbReference>
<comment type="subcellular location">
    <subcellularLocation>
        <location evidence="1 9">Cytoplasm</location>
    </subcellularLocation>
</comment>
<reference evidence="13" key="1">
    <citation type="journal article" date="2020" name="mSystems">
        <title>Genome- and Community-Level Interaction Insights into Carbon Utilization and Element Cycling Functions of Hydrothermarchaeota in Hydrothermal Sediment.</title>
        <authorList>
            <person name="Zhou Z."/>
            <person name="Liu Y."/>
            <person name="Xu W."/>
            <person name="Pan J."/>
            <person name="Luo Z.H."/>
            <person name="Li M."/>
        </authorList>
    </citation>
    <scope>NUCLEOTIDE SEQUENCE [LARGE SCALE GENOMIC DNA]</scope>
    <source>
        <strain evidence="13">SpSt-556</strain>
    </source>
</reference>
<sequence length="385" mass="41472">MYPKSSGGCSMKASVQQQHLAHGLSIVSKAVSPRSTLPVLANILIASDDGRLRLSATNLELGITCWIPAVIEDAGAITVPARTFQDLVNTLSGERIELTLDPRTQTLNVRSGSSNTDIKGIDAQEFPPIPVPDLSEGVSLNVNDFKEMIQQVVFAASTDEARPVLQGVLLNIKEDQITMAATDGFRISVRKGLLSNPVRQEVSVIIPARALTELARIATDGEQMLTMNVPPGRGQVIFHVKDAELVSQLIDGNFPDYRAIIPRSFKTHTVLSTPAFLKACKQAEIIAREGNNVVRLNILPGSDAPGVVEVSAQSEETGASQIQVDANIEGNPLLIAFNVKFLREVLDVIKTPSVALETNQNNTPATIKPIGDDDFVHVIMPMHLG</sequence>
<proteinExistence type="inferred from homology"/>
<keyword evidence="4 9" id="KW-0808">Transferase</keyword>
<dbReference type="Pfam" id="PF00712">
    <property type="entry name" value="DNA_pol3_beta"/>
    <property type="match status" value="1"/>
</dbReference>
<dbReference type="PANTHER" id="PTHR30478:SF0">
    <property type="entry name" value="BETA SLIDING CLAMP"/>
    <property type="match status" value="1"/>
</dbReference>
<comment type="caution">
    <text evidence="13">The sequence shown here is derived from an EMBL/GenBank/DDBJ whole genome shotgun (WGS) entry which is preliminary data.</text>
</comment>
<dbReference type="Pfam" id="PF02768">
    <property type="entry name" value="DNA_pol3_beta_3"/>
    <property type="match status" value="1"/>
</dbReference>
<feature type="domain" description="DNA polymerase III beta sliding clamp N-terminal" evidence="10">
    <location>
        <begin position="11"/>
        <end position="129"/>
    </location>
</feature>
<evidence type="ECO:0000256" key="3">
    <source>
        <dbReference type="ARBA" id="ARBA00022490"/>
    </source>
</evidence>
<comment type="similarity">
    <text evidence="2 9">Belongs to the beta sliding clamp family.</text>
</comment>
<evidence type="ECO:0000313" key="13">
    <source>
        <dbReference type="EMBL" id="HGS86391.1"/>
    </source>
</evidence>
<dbReference type="InterPro" id="IPR022637">
    <property type="entry name" value="DNA_polIII_beta_cen"/>
</dbReference>
<evidence type="ECO:0000256" key="1">
    <source>
        <dbReference type="ARBA" id="ARBA00004496"/>
    </source>
</evidence>
<name>A0A7C4Q090_9CHLR</name>
<keyword evidence="3 9" id="KW-0963">Cytoplasm</keyword>
<dbReference type="Pfam" id="PF02767">
    <property type="entry name" value="DNA_pol3_beta_2"/>
    <property type="match status" value="1"/>
</dbReference>
<dbReference type="Gene3D" id="3.70.10.10">
    <property type="match status" value="1"/>
</dbReference>
<protein>
    <recommendedName>
        <fullName evidence="9">Beta sliding clamp</fullName>
    </recommendedName>
</protein>
<gene>
    <name evidence="13" type="primary">dnaN</name>
    <name evidence="13" type="ORF">ENT17_02115</name>
</gene>
<keyword evidence="7 9" id="KW-0239">DNA-directed DNA polymerase</keyword>
<comment type="subunit">
    <text evidence="9">Forms a ring-shaped head-to-tail homodimer around DNA.</text>
</comment>
<dbReference type="PIRSF" id="PIRSF000804">
    <property type="entry name" value="DNA_pol_III_b"/>
    <property type="match status" value="1"/>
</dbReference>
<accession>A0A7C4Q090</accession>
<dbReference type="InterPro" id="IPR001001">
    <property type="entry name" value="DNA_polIII_beta"/>
</dbReference>
<keyword evidence="8" id="KW-0238">DNA-binding</keyword>
<dbReference type="NCBIfam" id="TIGR00663">
    <property type="entry name" value="dnan"/>
    <property type="match status" value="1"/>
</dbReference>
<organism evidence="13">
    <name type="scientific">Bellilinea caldifistulae</name>
    <dbReference type="NCBI Taxonomy" id="360411"/>
    <lineage>
        <taxon>Bacteria</taxon>
        <taxon>Bacillati</taxon>
        <taxon>Chloroflexota</taxon>
        <taxon>Anaerolineae</taxon>
        <taxon>Anaerolineales</taxon>
        <taxon>Anaerolineaceae</taxon>
        <taxon>Bellilinea</taxon>
    </lineage>
</organism>
<evidence type="ECO:0000256" key="7">
    <source>
        <dbReference type="ARBA" id="ARBA00022932"/>
    </source>
</evidence>
<dbReference type="GO" id="GO:0006271">
    <property type="term" value="P:DNA strand elongation involved in DNA replication"/>
    <property type="evidence" value="ECO:0007669"/>
    <property type="project" value="TreeGrafter"/>
</dbReference>
<dbReference type="GO" id="GO:0008408">
    <property type="term" value="F:3'-5' exonuclease activity"/>
    <property type="evidence" value="ECO:0007669"/>
    <property type="project" value="InterPro"/>
</dbReference>
<dbReference type="InterPro" id="IPR022635">
    <property type="entry name" value="DNA_polIII_beta_C"/>
</dbReference>
<feature type="domain" description="DNA polymerase III beta sliding clamp central" evidence="11">
    <location>
        <begin position="140"/>
        <end position="256"/>
    </location>
</feature>